<dbReference type="RefSeq" id="WP_036104169.1">
    <property type="nucleotide sequence ID" value="NZ_JAJA02000001.1"/>
</dbReference>
<evidence type="ECO:0000313" key="3">
    <source>
        <dbReference type="Proteomes" id="UP000023435"/>
    </source>
</evidence>
<feature type="region of interest" description="Disordered" evidence="1">
    <location>
        <begin position="126"/>
        <end position="146"/>
    </location>
</feature>
<dbReference type="OrthoDB" id="6025789at2"/>
<dbReference type="GeneID" id="97903653"/>
<dbReference type="EMBL" id="JAJA02000001">
    <property type="protein sequence ID" value="KWS02772.1"/>
    <property type="molecule type" value="Genomic_DNA"/>
</dbReference>
<evidence type="ECO:0000256" key="1">
    <source>
        <dbReference type="SAM" id="MobiDB-lite"/>
    </source>
</evidence>
<gene>
    <name evidence="2" type="ORF">AZ78_0318</name>
</gene>
<keyword evidence="3" id="KW-1185">Reference proteome</keyword>
<dbReference type="AlphaFoldDB" id="A0A108U575"/>
<name>A0A108U575_9GAMM</name>
<sequence length="164" mass="16958">MNRKLHNSISALMAAGGALVLGLVVMMPVPNPALGSPAGMAALAADAPATRPLELDLGVVKAQIGFDRAFVERAKARSSDVVQVARRIEARAQQLESNTSAAGIAAFAGGLASEVADLSAVANTLESTPAAESASNETKRKAGTAARRNRRNLVMPYFSFLSRG</sequence>
<reference evidence="2 3" key="1">
    <citation type="journal article" date="2014" name="Genome Announc.">
        <title>Draft Genome Sequence of Lysobacter capsici AZ78, a Bacterium Antagonistic to Plant-Pathogenic Oomycetes.</title>
        <authorList>
            <person name="Puopolo G."/>
            <person name="Sonego P."/>
            <person name="Engelen K."/>
            <person name="Pertot I."/>
        </authorList>
    </citation>
    <scope>NUCLEOTIDE SEQUENCE [LARGE SCALE GENOMIC DNA]</scope>
    <source>
        <strain evidence="2 3">AZ78</strain>
    </source>
</reference>
<proteinExistence type="predicted"/>
<dbReference type="Proteomes" id="UP000023435">
    <property type="component" value="Unassembled WGS sequence"/>
</dbReference>
<evidence type="ECO:0000313" key="2">
    <source>
        <dbReference type="EMBL" id="KWS02772.1"/>
    </source>
</evidence>
<accession>A0A108U575</accession>
<organism evidence="2 3">
    <name type="scientific">Lysobacter capsici AZ78</name>
    <dbReference type="NCBI Taxonomy" id="1444315"/>
    <lineage>
        <taxon>Bacteria</taxon>
        <taxon>Pseudomonadati</taxon>
        <taxon>Pseudomonadota</taxon>
        <taxon>Gammaproteobacteria</taxon>
        <taxon>Lysobacterales</taxon>
        <taxon>Lysobacteraceae</taxon>
        <taxon>Lysobacter</taxon>
    </lineage>
</organism>
<protein>
    <submittedName>
        <fullName evidence="2">Uncharacterized protein</fullName>
    </submittedName>
</protein>
<comment type="caution">
    <text evidence="2">The sequence shown here is derived from an EMBL/GenBank/DDBJ whole genome shotgun (WGS) entry which is preliminary data.</text>
</comment>